<sequence length="347" mass="39834">LRIIDMIEDPITPLLFNFTYTAMLHDLFGLEQQMSVVVKKDHFAPDPNQIPEVFSPVYDEFFLQNIQSDICEDMMHFLDSFPELKAKGSGIVKHFGTISSIQQAIQRRSLYEFTEIEQLIVSNNSHSEALRYVEDAIDNNAYDGQDKLRLVMMYSIKYEQDRNNQIERLKQKLELQQIDKTDLIRPLLSFCGANSRSLNLNEQKKTDIQSIAKRLVQKFKDVPENVHQLHVPLIVDLIQQLLDGALQEDKFPSVPISTRQQQQPFGSRIKEQKIQQSSSSSTQQSEDPSLRNIIVFIVGGATYEESAGMKKFAEKGINIVVGGTEILNSKKFMEMIKEYMLATQFSM</sequence>
<comment type="caution">
    <text evidence="3">The sequence shown here is derived from an EMBL/GenBank/DDBJ whole genome shotgun (WGS) entry which is preliminary data.</text>
</comment>
<evidence type="ECO:0000313" key="3">
    <source>
        <dbReference type="EMBL" id="KAA6392591.1"/>
    </source>
</evidence>
<feature type="non-terminal residue" evidence="3">
    <location>
        <position position="1"/>
    </location>
</feature>
<dbReference type="Proteomes" id="UP000324800">
    <property type="component" value="Unassembled WGS sequence"/>
</dbReference>
<reference evidence="3 4" key="1">
    <citation type="submission" date="2019-03" db="EMBL/GenBank/DDBJ databases">
        <title>Single cell metagenomics reveals metabolic interactions within the superorganism composed of flagellate Streblomastix strix and complex community of Bacteroidetes bacteria on its surface.</title>
        <authorList>
            <person name="Treitli S.C."/>
            <person name="Kolisko M."/>
            <person name="Husnik F."/>
            <person name="Keeling P."/>
            <person name="Hampl V."/>
        </authorList>
    </citation>
    <scope>NUCLEOTIDE SEQUENCE [LARGE SCALE GENOMIC DNA]</scope>
    <source>
        <strain evidence="3">ST1C</strain>
    </source>
</reference>
<dbReference type="GO" id="GO:0016192">
    <property type="term" value="P:vesicle-mediated transport"/>
    <property type="evidence" value="ECO:0007669"/>
    <property type="project" value="InterPro"/>
</dbReference>
<evidence type="ECO:0000256" key="2">
    <source>
        <dbReference type="SAM" id="MobiDB-lite"/>
    </source>
</evidence>
<dbReference type="InterPro" id="IPR027482">
    <property type="entry name" value="Sec1-like_dom2"/>
</dbReference>
<dbReference type="AlphaFoldDB" id="A0A5J4WCG5"/>
<gene>
    <name evidence="3" type="ORF">EZS28_011881</name>
</gene>
<organism evidence="3 4">
    <name type="scientific">Streblomastix strix</name>
    <dbReference type="NCBI Taxonomy" id="222440"/>
    <lineage>
        <taxon>Eukaryota</taxon>
        <taxon>Metamonada</taxon>
        <taxon>Preaxostyla</taxon>
        <taxon>Oxymonadida</taxon>
        <taxon>Streblomastigidae</taxon>
        <taxon>Streblomastix</taxon>
    </lineage>
</organism>
<proteinExistence type="inferred from homology"/>
<evidence type="ECO:0000256" key="1">
    <source>
        <dbReference type="ARBA" id="ARBA00009884"/>
    </source>
</evidence>
<dbReference type="OrthoDB" id="10266265at2759"/>
<name>A0A5J4WCG5_9EUKA</name>
<dbReference type="InterPro" id="IPR001619">
    <property type="entry name" value="Sec1-like"/>
</dbReference>
<dbReference type="Gene3D" id="3.40.50.1910">
    <property type="match status" value="1"/>
</dbReference>
<dbReference type="InterPro" id="IPR036045">
    <property type="entry name" value="Sec1-like_sf"/>
</dbReference>
<feature type="compositionally biased region" description="Low complexity" evidence="2">
    <location>
        <begin position="275"/>
        <end position="285"/>
    </location>
</feature>
<comment type="similarity">
    <text evidence="1">Belongs to the STXBP/unc-18/SEC1 family.</text>
</comment>
<feature type="compositionally biased region" description="Polar residues" evidence="2">
    <location>
        <begin position="256"/>
        <end position="265"/>
    </location>
</feature>
<evidence type="ECO:0000313" key="4">
    <source>
        <dbReference type="Proteomes" id="UP000324800"/>
    </source>
</evidence>
<dbReference type="SUPFAM" id="SSF56815">
    <property type="entry name" value="Sec1/munc18-like (SM) proteins"/>
    <property type="match status" value="1"/>
</dbReference>
<accession>A0A5J4WCG5</accession>
<feature type="region of interest" description="Disordered" evidence="2">
    <location>
        <begin position="256"/>
        <end position="287"/>
    </location>
</feature>
<dbReference type="EMBL" id="SNRW01002490">
    <property type="protein sequence ID" value="KAA6392591.1"/>
    <property type="molecule type" value="Genomic_DNA"/>
</dbReference>
<protein>
    <submittedName>
        <fullName evidence="3">Putative vacuolar protein sorting-associated protein 45</fullName>
    </submittedName>
</protein>
<dbReference type="Pfam" id="PF00995">
    <property type="entry name" value="Sec1"/>
    <property type="match status" value="1"/>
</dbReference>
<dbReference type="PANTHER" id="PTHR11679">
    <property type="entry name" value="VESICLE PROTEIN SORTING-ASSOCIATED"/>
    <property type="match status" value="1"/>
</dbReference>